<dbReference type="Pfam" id="PF00038">
    <property type="entry name" value="Filament"/>
    <property type="match status" value="1"/>
</dbReference>
<dbReference type="Ensembl" id="ENSSAUT00010010550.1">
    <property type="protein sequence ID" value="ENSSAUP00010009913.1"/>
    <property type="gene ID" value="ENSSAUG00010004863.1"/>
</dbReference>
<evidence type="ECO:0000256" key="7">
    <source>
        <dbReference type="SAM" id="Coils"/>
    </source>
</evidence>
<keyword evidence="10" id="KW-1185">Reference proteome</keyword>
<gene>
    <name evidence="9" type="primary">LOC115584439</name>
</gene>
<keyword evidence="3" id="KW-0403">Intermediate filament</keyword>
<proteinExistence type="predicted"/>
<keyword evidence="2" id="KW-0416">Keratin</keyword>
<dbReference type="GeneTree" id="ENSGT00940000163961"/>
<evidence type="ECO:0000259" key="8">
    <source>
        <dbReference type="PROSITE" id="PS51842"/>
    </source>
</evidence>
<dbReference type="Gene3D" id="1.20.5.1160">
    <property type="entry name" value="Vasodilator-stimulated phosphoprotein"/>
    <property type="match status" value="1"/>
</dbReference>
<keyword evidence="4 7" id="KW-0175">Coiled coil</keyword>
<dbReference type="PANTHER" id="PTHR23239:SF349">
    <property type="entry name" value="KERATIN, TYPE I CYTOSKELETAL 18"/>
    <property type="match status" value="1"/>
</dbReference>
<dbReference type="Gene3D" id="1.20.5.170">
    <property type="match status" value="1"/>
</dbReference>
<feature type="coiled-coil region" evidence="7">
    <location>
        <begin position="72"/>
        <end position="113"/>
    </location>
</feature>
<sequence length="428" mass="48353">MEPLFRRQSSQVLGGPGRHHEKGYAFSVSGGAGGYGTKISTATFGTRVGSGFGGGYDYQSYSSGSTSGALGITNEKATMQGLNDRLASYLEQVRSLEKANSKLEIKIREIIEKKGPLEGRDYSRYFAIIEDLRAKILDMIRGNSQLAINLDNARLASDDFRIKMEYELSMRQTVEADVGRLRKLLDDTNVIRMHLEGDIESLKEELISLRKNHEMEVAELRALITQGSVHVDVDAPKGQDLNRIMEEMRAKYEKIAQKNQEELKAWHESQITEVQVIVTESSSALKEATSELTETRRRVQSLEIELQSVLGLKASMEATLRDIEMRYNMEIEKYNVIILRLQEELTKIRSDIQHNTQEYELLLNIKVKLEAEIAEYRRLLDGEGDFDLVDALEQRKVHTKVVTVTQTLVDGKVVSESKDIKSSENLSS</sequence>
<evidence type="ECO:0000256" key="2">
    <source>
        <dbReference type="ARBA" id="ARBA00022744"/>
    </source>
</evidence>
<dbReference type="GO" id="GO:0045104">
    <property type="term" value="P:intermediate filament cytoskeleton organization"/>
    <property type="evidence" value="ECO:0007669"/>
    <property type="project" value="TreeGrafter"/>
</dbReference>
<dbReference type="PANTHER" id="PTHR23239">
    <property type="entry name" value="INTERMEDIATE FILAMENT"/>
    <property type="match status" value="1"/>
</dbReference>
<feature type="domain" description="IF rod" evidence="8">
    <location>
        <begin position="75"/>
        <end position="387"/>
    </location>
</feature>
<evidence type="ECO:0000256" key="3">
    <source>
        <dbReference type="ARBA" id="ARBA00022754"/>
    </source>
</evidence>
<dbReference type="RefSeq" id="XP_030277721.1">
    <property type="nucleotide sequence ID" value="XM_030421861.1"/>
</dbReference>
<keyword evidence="1" id="KW-0597">Phosphoprotein</keyword>
<accession>A0A671U814</accession>
<evidence type="ECO:0000256" key="5">
    <source>
        <dbReference type="ARBA" id="ARBA00037340"/>
    </source>
</evidence>
<dbReference type="GeneID" id="115584439"/>
<dbReference type="Proteomes" id="UP000472265">
    <property type="component" value="Chromosome 7"/>
</dbReference>
<dbReference type="OrthoDB" id="2441647at2759"/>
<comment type="function">
    <text evidence="5">When phosphorylated, plays a role in filament reorganization.</text>
</comment>
<comment type="subunit">
    <text evidence="6">Heterotetramer of two type I and two type II keratins. Keratin-18 associates with keratin-8.</text>
</comment>
<reference evidence="9" key="1">
    <citation type="submission" date="2021-04" db="EMBL/GenBank/DDBJ databases">
        <authorList>
            <consortium name="Wellcome Sanger Institute Data Sharing"/>
        </authorList>
    </citation>
    <scope>NUCLEOTIDE SEQUENCE [LARGE SCALE GENOMIC DNA]</scope>
</reference>
<evidence type="ECO:0000256" key="1">
    <source>
        <dbReference type="ARBA" id="ARBA00022553"/>
    </source>
</evidence>
<dbReference type="PROSITE" id="PS51842">
    <property type="entry name" value="IF_ROD_2"/>
    <property type="match status" value="1"/>
</dbReference>
<protein>
    <submittedName>
        <fullName evidence="9">Keratin 18a, tandem duplicate 2</fullName>
    </submittedName>
</protein>
<evidence type="ECO:0000313" key="10">
    <source>
        <dbReference type="Proteomes" id="UP000472265"/>
    </source>
</evidence>
<evidence type="ECO:0000256" key="4">
    <source>
        <dbReference type="ARBA" id="ARBA00023054"/>
    </source>
</evidence>
<organism evidence="9 10">
    <name type="scientific">Sparus aurata</name>
    <name type="common">Gilthead sea bream</name>
    <dbReference type="NCBI Taxonomy" id="8175"/>
    <lineage>
        <taxon>Eukaryota</taxon>
        <taxon>Metazoa</taxon>
        <taxon>Chordata</taxon>
        <taxon>Craniata</taxon>
        <taxon>Vertebrata</taxon>
        <taxon>Euteleostomi</taxon>
        <taxon>Actinopterygii</taxon>
        <taxon>Neopterygii</taxon>
        <taxon>Teleostei</taxon>
        <taxon>Neoteleostei</taxon>
        <taxon>Acanthomorphata</taxon>
        <taxon>Eupercaria</taxon>
        <taxon>Spariformes</taxon>
        <taxon>Sparidae</taxon>
        <taxon>Sparus</taxon>
    </lineage>
</organism>
<dbReference type="InterPro" id="IPR002957">
    <property type="entry name" value="Keratin_I"/>
</dbReference>
<dbReference type="SMART" id="SM01391">
    <property type="entry name" value="Filament"/>
    <property type="match status" value="1"/>
</dbReference>
<dbReference type="SUPFAM" id="SSF64593">
    <property type="entry name" value="Intermediate filament protein, coiled coil region"/>
    <property type="match status" value="2"/>
</dbReference>
<dbReference type="Gene3D" id="1.20.5.500">
    <property type="entry name" value="Single helix bin"/>
    <property type="match status" value="1"/>
</dbReference>
<dbReference type="InterPro" id="IPR039008">
    <property type="entry name" value="IF_rod_dom"/>
</dbReference>
<feature type="coiled-coil region" evidence="7">
    <location>
        <begin position="192"/>
        <end position="305"/>
    </location>
</feature>
<dbReference type="GO" id="GO:0045095">
    <property type="term" value="C:keratin filament"/>
    <property type="evidence" value="ECO:0007669"/>
    <property type="project" value="TreeGrafter"/>
</dbReference>
<dbReference type="InParanoid" id="A0A671U814"/>
<dbReference type="PRINTS" id="PR01248">
    <property type="entry name" value="TYPE1KERATIN"/>
</dbReference>
<dbReference type="FunFam" id="1.20.5.500:FF:000001">
    <property type="entry name" value="Type II keratin 23"/>
    <property type="match status" value="1"/>
</dbReference>
<evidence type="ECO:0000256" key="6">
    <source>
        <dbReference type="ARBA" id="ARBA00038630"/>
    </source>
</evidence>
<dbReference type="OMA" id="KIRTDIQ"/>
<dbReference type="GO" id="GO:0005198">
    <property type="term" value="F:structural molecule activity"/>
    <property type="evidence" value="ECO:0007669"/>
    <property type="project" value="InterPro"/>
</dbReference>
<evidence type="ECO:0000313" key="9">
    <source>
        <dbReference type="Ensembl" id="ENSSAUP00010009913.1"/>
    </source>
</evidence>
<reference evidence="9" key="3">
    <citation type="submission" date="2025-09" db="UniProtKB">
        <authorList>
            <consortium name="Ensembl"/>
        </authorList>
    </citation>
    <scope>IDENTIFICATION</scope>
</reference>
<reference evidence="9" key="2">
    <citation type="submission" date="2025-08" db="UniProtKB">
        <authorList>
            <consortium name="Ensembl"/>
        </authorList>
    </citation>
    <scope>IDENTIFICATION</scope>
</reference>
<dbReference type="AlphaFoldDB" id="A0A671U814"/>
<dbReference type="FunFam" id="1.20.5.170:FF:000002">
    <property type="entry name" value="Type I keratin KA11"/>
    <property type="match status" value="1"/>
</dbReference>
<name>A0A671U814_SPAAU</name>
<feature type="coiled-coil region" evidence="7">
    <location>
        <begin position="338"/>
        <end position="379"/>
    </location>
</feature>